<evidence type="ECO:0000313" key="1">
    <source>
        <dbReference type="EMBL" id="MDN0022547.1"/>
    </source>
</evidence>
<organism evidence="2 4">
    <name type="scientific">Leyella lascolaii</name>
    <dbReference type="NCBI Taxonomy" id="1776379"/>
    <lineage>
        <taxon>Bacteria</taxon>
        <taxon>Pseudomonadati</taxon>
        <taxon>Bacteroidota</taxon>
        <taxon>Bacteroidia</taxon>
        <taxon>Bacteroidales</taxon>
        <taxon>Prevotellaceae</taxon>
        <taxon>Leyella</taxon>
    </lineage>
</organism>
<evidence type="ECO:0000313" key="2">
    <source>
        <dbReference type="EMBL" id="MDN0025456.1"/>
    </source>
</evidence>
<dbReference type="AlphaFoldDB" id="A0AAW7JUH6"/>
<proteinExistence type="predicted"/>
<dbReference type="EMBL" id="JAUEIE010000004">
    <property type="protein sequence ID" value="MDN0022547.1"/>
    <property type="molecule type" value="Genomic_DNA"/>
</dbReference>
<reference evidence="2" key="1">
    <citation type="submission" date="2023-06" db="EMBL/GenBank/DDBJ databases">
        <authorList>
            <person name="Zeman M."/>
            <person name="Kubasova T."/>
            <person name="Jahodarova E."/>
            <person name="Nykrynova M."/>
            <person name="Rychlik I."/>
        </authorList>
    </citation>
    <scope>NUCLEOTIDE SEQUENCE</scope>
    <source>
        <strain evidence="2">ET15</strain>
        <strain evidence="1">ET37</strain>
    </source>
</reference>
<accession>A0AAW7JUH6</accession>
<protein>
    <recommendedName>
        <fullName evidence="5">RHS repeat-associated core domain-containing protein</fullName>
    </recommendedName>
</protein>
<dbReference type="EMBL" id="JAUEIF010000006">
    <property type="protein sequence ID" value="MDN0025456.1"/>
    <property type="molecule type" value="Genomic_DNA"/>
</dbReference>
<gene>
    <name evidence="1" type="ORF">QVN81_05840</name>
    <name evidence="2" type="ORF">QVN84_07985</name>
</gene>
<comment type="caution">
    <text evidence="2">The sequence shown here is derived from an EMBL/GenBank/DDBJ whole genome shotgun (WGS) entry which is preliminary data.</text>
</comment>
<evidence type="ECO:0008006" key="5">
    <source>
        <dbReference type="Google" id="ProtNLM"/>
    </source>
</evidence>
<dbReference type="RefSeq" id="WP_289825050.1">
    <property type="nucleotide sequence ID" value="NZ_JAUEIE010000004.1"/>
</dbReference>
<reference evidence="2" key="2">
    <citation type="submission" date="2023-08" db="EMBL/GenBank/DDBJ databases">
        <title>Identification and characterization of horizontal gene transfer across gut microbiota members of farm animals based on homology search.</title>
        <authorList>
            <person name="Schwarzerova J."/>
            <person name="Nykrynova M."/>
            <person name="Jureckova K."/>
            <person name="Cejkova D."/>
            <person name="Rychlik I."/>
        </authorList>
    </citation>
    <scope>NUCLEOTIDE SEQUENCE</scope>
    <source>
        <strain evidence="2">ET15</strain>
        <strain evidence="1">ET37</strain>
    </source>
</reference>
<sequence>MRKVNPLEPQKIITMIILLMSTCIKVSAQSPYAMFGDNSKMLEAKRESVPSIYRVGVQSTNGVNLYADFDMNKGLATLYDAEGNILRQDSIGENTKAMFTTIDPHAESYYHLSPYSYCGGNPVNRIYPTGMDWVEGADGNIVWRNSVVSSNYQKVLNQGEIYRGVDYIRYMNWNNSRAVGLVQEHYLPNKTLSYEVHNGTYQFDFTGEVISSQELTGKQLGSNHAAKGIRGTAYLNAVFSDGGTYTTETYPFTSGPYGNGPTPNHNYTGSDFAYTSQAGMTIGGNRGWKVYMEDYNGRTGLRMHPDTNSPGTAGCIGIQGSAEALTKLGSFLYDYIKTQNKNIQINFIITGNPNYGNNGKSNPYIGQ</sequence>
<name>A0AAW7JUH6_9BACT</name>
<evidence type="ECO:0000313" key="4">
    <source>
        <dbReference type="Proteomes" id="UP001168478"/>
    </source>
</evidence>
<keyword evidence="3" id="KW-1185">Reference proteome</keyword>
<dbReference type="Proteomes" id="UP001167831">
    <property type="component" value="Unassembled WGS sequence"/>
</dbReference>
<dbReference type="Proteomes" id="UP001168478">
    <property type="component" value="Unassembled WGS sequence"/>
</dbReference>
<evidence type="ECO:0000313" key="3">
    <source>
        <dbReference type="Proteomes" id="UP001167831"/>
    </source>
</evidence>